<feature type="non-terminal residue" evidence="2">
    <location>
        <position position="1"/>
    </location>
</feature>
<dbReference type="InterPro" id="IPR021063">
    <property type="entry name" value="NEMO_N"/>
</dbReference>
<dbReference type="GO" id="GO:0043122">
    <property type="term" value="P:regulation of canonical NF-kappaB signal transduction"/>
    <property type="evidence" value="ECO:0007669"/>
    <property type="project" value="TreeGrafter"/>
</dbReference>
<protein>
    <recommendedName>
        <fullName evidence="1">NF-kappa-B essential modulator NEMO N-terminal domain-containing protein</fullName>
    </recommendedName>
</protein>
<reference evidence="2" key="1">
    <citation type="submission" date="2013-04" db="EMBL/GenBank/DDBJ databases">
        <authorList>
            <person name="Qu J."/>
            <person name="Murali S.C."/>
            <person name="Bandaranaike D."/>
            <person name="Bellair M."/>
            <person name="Blankenburg K."/>
            <person name="Chao H."/>
            <person name="Dinh H."/>
            <person name="Doddapaneni H."/>
            <person name="Downs B."/>
            <person name="Dugan-Rocha S."/>
            <person name="Elkadiri S."/>
            <person name="Gnanaolivu R.D."/>
            <person name="Hernandez B."/>
            <person name="Javaid M."/>
            <person name="Jayaseelan J.C."/>
            <person name="Lee S."/>
            <person name="Li M."/>
            <person name="Ming W."/>
            <person name="Munidasa M."/>
            <person name="Muniz J."/>
            <person name="Nguyen L."/>
            <person name="Ongeri F."/>
            <person name="Osuji N."/>
            <person name="Pu L.-L."/>
            <person name="Puazo M."/>
            <person name="Qu C."/>
            <person name="Quiroz J."/>
            <person name="Raj R."/>
            <person name="Weissenberger G."/>
            <person name="Xin Y."/>
            <person name="Zou X."/>
            <person name="Han Y."/>
            <person name="Richards S."/>
            <person name="Worley K."/>
            <person name="Muzny D."/>
            <person name="Gibbs R."/>
        </authorList>
    </citation>
    <scope>NUCLEOTIDE SEQUENCE</scope>
    <source>
        <strain evidence="2">Sampled in the wild</strain>
    </source>
</reference>
<dbReference type="EMBL" id="KZ309620">
    <property type="protein sequence ID" value="KAG8239385.1"/>
    <property type="molecule type" value="Genomic_DNA"/>
</dbReference>
<dbReference type="GO" id="GO:0005634">
    <property type="term" value="C:nucleus"/>
    <property type="evidence" value="ECO:0007669"/>
    <property type="project" value="TreeGrafter"/>
</dbReference>
<dbReference type="Proteomes" id="UP000792457">
    <property type="component" value="Unassembled WGS sequence"/>
</dbReference>
<comment type="caution">
    <text evidence="2">The sequence shown here is derived from an EMBL/GenBank/DDBJ whole genome shotgun (WGS) entry which is preliminary data.</text>
</comment>
<evidence type="ECO:0000259" key="1">
    <source>
        <dbReference type="Pfam" id="PF11577"/>
    </source>
</evidence>
<dbReference type="GO" id="GO:0005737">
    <property type="term" value="C:cytoplasm"/>
    <property type="evidence" value="ECO:0007669"/>
    <property type="project" value="TreeGrafter"/>
</dbReference>
<proteinExistence type="predicted"/>
<evidence type="ECO:0000313" key="3">
    <source>
        <dbReference type="Proteomes" id="UP000792457"/>
    </source>
</evidence>
<gene>
    <name evidence="2" type="ORF">J437_LFUL015659</name>
</gene>
<dbReference type="Pfam" id="PF11577">
    <property type="entry name" value="NEMO"/>
    <property type="match status" value="1"/>
</dbReference>
<organism evidence="2 3">
    <name type="scientific">Ladona fulva</name>
    <name type="common">Scarce chaser dragonfly</name>
    <name type="synonym">Libellula fulva</name>
    <dbReference type="NCBI Taxonomy" id="123851"/>
    <lineage>
        <taxon>Eukaryota</taxon>
        <taxon>Metazoa</taxon>
        <taxon>Ecdysozoa</taxon>
        <taxon>Arthropoda</taxon>
        <taxon>Hexapoda</taxon>
        <taxon>Insecta</taxon>
        <taxon>Pterygota</taxon>
        <taxon>Palaeoptera</taxon>
        <taxon>Odonata</taxon>
        <taxon>Epiprocta</taxon>
        <taxon>Anisoptera</taxon>
        <taxon>Libelluloidea</taxon>
        <taxon>Libellulidae</taxon>
        <taxon>Ladona</taxon>
    </lineage>
</organism>
<evidence type="ECO:0000313" key="2">
    <source>
        <dbReference type="EMBL" id="KAG8239385.1"/>
    </source>
</evidence>
<dbReference type="OrthoDB" id="6343844at2759"/>
<keyword evidence="3" id="KW-1185">Reference proteome</keyword>
<reference evidence="2" key="2">
    <citation type="submission" date="2017-10" db="EMBL/GenBank/DDBJ databases">
        <title>Ladona fulva Genome sequencing and assembly.</title>
        <authorList>
            <person name="Murali S."/>
            <person name="Richards S."/>
            <person name="Bandaranaike D."/>
            <person name="Bellair M."/>
            <person name="Blankenburg K."/>
            <person name="Chao H."/>
            <person name="Dinh H."/>
            <person name="Doddapaneni H."/>
            <person name="Dugan-Rocha S."/>
            <person name="Elkadiri S."/>
            <person name="Gnanaolivu R."/>
            <person name="Hernandez B."/>
            <person name="Skinner E."/>
            <person name="Javaid M."/>
            <person name="Lee S."/>
            <person name="Li M."/>
            <person name="Ming W."/>
            <person name="Munidasa M."/>
            <person name="Muniz J."/>
            <person name="Nguyen L."/>
            <person name="Hughes D."/>
            <person name="Osuji N."/>
            <person name="Pu L.-L."/>
            <person name="Puazo M."/>
            <person name="Qu C."/>
            <person name="Quiroz J."/>
            <person name="Raj R."/>
            <person name="Weissenberger G."/>
            <person name="Xin Y."/>
            <person name="Zou X."/>
            <person name="Han Y."/>
            <person name="Worley K."/>
            <person name="Muzny D."/>
            <person name="Gibbs R."/>
        </authorList>
    </citation>
    <scope>NUCLEOTIDE SEQUENCE</scope>
    <source>
        <strain evidence="2">Sampled in the wild</strain>
    </source>
</reference>
<name>A0A8K0KTA1_LADFU</name>
<dbReference type="InterPro" id="IPR051301">
    <property type="entry name" value="Optineurin/NFkB_EssMod"/>
</dbReference>
<feature type="domain" description="NF-kappa-B essential modulator NEMO N-terminal" evidence="1">
    <location>
        <begin position="70"/>
        <end position="110"/>
    </location>
</feature>
<dbReference type="PANTHER" id="PTHR31553">
    <property type="entry name" value="NF-KAPPA-B ESSENTIAL MODULATOR"/>
    <property type="match status" value="1"/>
</dbReference>
<sequence length="115" mass="12768">MNRQGEMSKAEVSLDQSLQSEGSFIVLGRSASPNSISLSQMRNGLTSVNNPSTSQAACFSSSTFLNDLSPEEIQNKIQAIVNENIELKDALRQNNLAMKQQFDTLVKWQEEVFKV</sequence>
<dbReference type="Gene3D" id="1.20.5.390">
    <property type="entry name" value="L1 transposable element, trimerization domain"/>
    <property type="match status" value="1"/>
</dbReference>
<accession>A0A8K0KTA1</accession>
<dbReference type="GO" id="GO:0070530">
    <property type="term" value="F:K63-linked polyubiquitin modification-dependent protein binding"/>
    <property type="evidence" value="ECO:0007669"/>
    <property type="project" value="TreeGrafter"/>
</dbReference>
<dbReference type="AlphaFoldDB" id="A0A8K0KTA1"/>
<dbReference type="PANTHER" id="PTHR31553:SF1">
    <property type="entry name" value="NF-KAPPA-B ESSENTIAL MODULATOR"/>
    <property type="match status" value="1"/>
</dbReference>